<evidence type="ECO:0000256" key="1">
    <source>
        <dbReference type="SAM" id="MobiDB-lite"/>
    </source>
</evidence>
<keyword evidence="3" id="KW-1185">Reference proteome</keyword>
<organism evidence="2 3">
    <name type="scientific">Helicoverpa armigera</name>
    <name type="common">Cotton bollworm</name>
    <name type="synonym">Heliothis armigera</name>
    <dbReference type="NCBI Taxonomy" id="29058"/>
    <lineage>
        <taxon>Eukaryota</taxon>
        <taxon>Metazoa</taxon>
        <taxon>Ecdysozoa</taxon>
        <taxon>Arthropoda</taxon>
        <taxon>Hexapoda</taxon>
        <taxon>Insecta</taxon>
        <taxon>Pterygota</taxon>
        <taxon>Neoptera</taxon>
        <taxon>Endopterygota</taxon>
        <taxon>Lepidoptera</taxon>
        <taxon>Glossata</taxon>
        <taxon>Ditrysia</taxon>
        <taxon>Noctuoidea</taxon>
        <taxon>Noctuidae</taxon>
        <taxon>Heliothinae</taxon>
        <taxon>Helicoverpa</taxon>
    </lineage>
</organism>
<name>A0A2W1BIE5_HELAM</name>
<gene>
    <name evidence="2" type="primary">HaOG207419</name>
    <name evidence="2" type="ORF">B5X24_HaOG207419</name>
</gene>
<dbReference type="AlphaFoldDB" id="A0A2W1BIE5"/>
<feature type="non-terminal residue" evidence="2">
    <location>
        <position position="1"/>
    </location>
</feature>
<protein>
    <submittedName>
        <fullName evidence="2">Uncharacterized protein</fullName>
    </submittedName>
</protein>
<evidence type="ECO:0000313" key="2">
    <source>
        <dbReference type="EMBL" id="PZC74628.1"/>
    </source>
</evidence>
<sequence length="87" mass="9940">QTPMWVFLPAAVRGILTGDSPMTMFLMQPVKPRRERTPRTRCNGFSCPPMYRDDRVSVEAYAPRPGLEKCPSTPTDTTYRDFTTANR</sequence>
<dbReference type="OrthoDB" id="10617200at2759"/>
<dbReference type="Proteomes" id="UP000249218">
    <property type="component" value="Unassembled WGS sequence"/>
</dbReference>
<evidence type="ECO:0000313" key="3">
    <source>
        <dbReference type="Proteomes" id="UP000249218"/>
    </source>
</evidence>
<reference evidence="2 3" key="1">
    <citation type="journal article" date="2017" name="BMC Biol.">
        <title>Genomic innovations, transcriptional plasticity and gene loss underlying the evolution and divergence of two highly polyphagous and invasive Helicoverpa pest species.</title>
        <authorList>
            <person name="Pearce S.L."/>
            <person name="Clarke D.F."/>
            <person name="East P.D."/>
            <person name="Elfekih S."/>
            <person name="Gordon K.H."/>
            <person name="Jermiin L.S."/>
            <person name="McGaughran A."/>
            <person name="Oakeshott J.G."/>
            <person name="Papanikolaou A."/>
            <person name="Perera O.P."/>
            <person name="Rane R.V."/>
            <person name="Richards S."/>
            <person name="Tay W.T."/>
            <person name="Walsh T.K."/>
            <person name="Anderson A."/>
            <person name="Anderson C.J."/>
            <person name="Asgari S."/>
            <person name="Board P.G."/>
            <person name="Bretschneider A."/>
            <person name="Campbell P.M."/>
            <person name="Chertemps T."/>
            <person name="Christeller J.T."/>
            <person name="Coppin C.W."/>
            <person name="Downes S.J."/>
            <person name="Duan G."/>
            <person name="Farnsworth C.A."/>
            <person name="Good R.T."/>
            <person name="Han L.B."/>
            <person name="Han Y.C."/>
            <person name="Hatje K."/>
            <person name="Horne I."/>
            <person name="Huang Y.P."/>
            <person name="Hughes D.S."/>
            <person name="Jacquin-Joly E."/>
            <person name="James W."/>
            <person name="Jhangiani S."/>
            <person name="Kollmar M."/>
            <person name="Kuwar S.S."/>
            <person name="Li S."/>
            <person name="Liu N.Y."/>
            <person name="Maibeche M.T."/>
            <person name="Miller J.R."/>
            <person name="Montagne N."/>
            <person name="Perry T."/>
            <person name="Qu J."/>
            <person name="Song S.V."/>
            <person name="Sutton G.G."/>
            <person name="Vogel H."/>
            <person name="Walenz B.P."/>
            <person name="Xu W."/>
            <person name="Zhang H.J."/>
            <person name="Zou Z."/>
            <person name="Batterham P."/>
            <person name="Edwards O.R."/>
            <person name="Feyereisen R."/>
            <person name="Gibbs R.A."/>
            <person name="Heckel D.G."/>
            <person name="McGrath A."/>
            <person name="Robin C."/>
            <person name="Scherer S.E."/>
            <person name="Worley K.C."/>
            <person name="Wu Y.D."/>
        </authorList>
    </citation>
    <scope>NUCLEOTIDE SEQUENCE [LARGE SCALE GENOMIC DNA]</scope>
    <source>
        <strain evidence="2">Harm_GR_Male_#8</strain>
        <tissue evidence="2">Whole organism</tissue>
    </source>
</reference>
<dbReference type="EMBL" id="KZ150037">
    <property type="protein sequence ID" value="PZC74628.1"/>
    <property type="molecule type" value="Genomic_DNA"/>
</dbReference>
<feature type="region of interest" description="Disordered" evidence="1">
    <location>
        <begin position="65"/>
        <end position="87"/>
    </location>
</feature>
<feature type="compositionally biased region" description="Low complexity" evidence="1">
    <location>
        <begin position="73"/>
        <end position="87"/>
    </location>
</feature>
<proteinExistence type="predicted"/>
<accession>A0A2W1BIE5</accession>